<dbReference type="Pfam" id="PF01464">
    <property type="entry name" value="SLT"/>
    <property type="match status" value="1"/>
</dbReference>
<dbReference type="RefSeq" id="WP_160897677.1">
    <property type="nucleotide sequence ID" value="NZ_WMEX01000001.1"/>
</dbReference>
<dbReference type="SUPFAM" id="SSF53955">
    <property type="entry name" value="Lysozyme-like"/>
    <property type="match status" value="1"/>
</dbReference>
<name>A0A9X4Y850_9GAMM</name>
<keyword evidence="10" id="KW-1185">Reference proteome</keyword>
<accession>A0A9X4Y850</accession>
<feature type="region of interest" description="LT domain" evidence="7">
    <location>
        <begin position="262"/>
        <end position="461"/>
    </location>
</feature>
<dbReference type="CDD" id="cd01009">
    <property type="entry name" value="PBP2_YfhD_N"/>
    <property type="match status" value="1"/>
</dbReference>
<comment type="subcellular location">
    <subcellularLocation>
        <location evidence="7">Cell outer membrane</location>
        <topology evidence="7">Peripheral membrane protein</topology>
    </subcellularLocation>
    <text evidence="7">Attached to the inner leaflet of the outer membrane.</text>
</comment>
<dbReference type="Pfam" id="PF00497">
    <property type="entry name" value="SBP_bac_3"/>
    <property type="match status" value="1"/>
</dbReference>
<protein>
    <recommendedName>
        <fullName evidence="7">Membrane-bound lytic murein transglycosylase F</fullName>
        <ecNumber evidence="7">4.2.2.n1</ecNumber>
    </recommendedName>
    <alternativeName>
        <fullName evidence="7">Murein lyase F</fullName>
    </alternativeName>
</protein>
<comment type="similarity">
    <text evidence="7">In the N-terminal section; belongs to the bacterial solute-binding protein 3 family.</text>
</comment>
<dbReference type="AlphaFoldDB" id="A0A9X4Y850"/>
<dbReference type="GO" id="GO:0008933">
    <property type="term" value="F:peptidoglycan lytic transglycosylase activity"/>
    <property type="evidence" value="ECO:0007669"/>
    <property type="project" value="UniProtKB-UniRule"/>
</dbReference>
<comment type="similarity">
    <text evidence="1">Belongs to the bacterial solute-binding protein 3 family.</text>
</comment>
<dbReference type="SMART" id="SM00062">
    <property type="entry name" value="PBPb"/>
    <property type="match status" value="1"/>
</dbReference>
<evidence type="ECO:0000256" key="3">
    <source>
        <dbReference type="ARBA" id="ARBA00023136"/>
    </source>
</evidence>
<dbReference type="OrthoDB" id="9815002at2"/>
<comment type="catalytic activity">
    <reaction evidence="7">
        <text>Exolytic cleavage of the (1-&gt;4)-beta-glycosidic linkage between N-acetylmuramic acid (MurNAc) and N-acetylglucosamine (GlcNAc) residues in peptidoglycan, from either the reducing or the non-reducing ends of the peptidoglycan chains, with concomitant formation of a 1,6-anhydrobond in the MurNAc residue.</text>
        <dbReference type="EC" id="4.2.2.n1"/>
    </reaction>
</comment>
<dbReference type="InterPro" id="IPR023703">
    <property type="entry name" value="MltF"/>
</dbReference>
<dbReference type="Gene3D" id="3.40.190.10">
    <property type="entry name" value="Periplasmic binding protein-like II"/>
    <property type="match status" value="2"/>
</dbReference>
<comment type="domain">
    <text evidence="7">The N-terminal domain does not have lytic activity and probably modulates enzymatic activity. The C-terminal domain is the catalytic active domain.</text>
</comment>
<proteinExistence type="inferred from homology"/>
<dbReference type="NCBIfam" id="NF008112">
    <property type="entry name" value="PRK10859.1"/>
    <property type="match status" value="1"/>
</dbReference>
<evidence type="ECO:0000313" key="10">
    <source>
        <dbReference type="Proteomes" id="UP000460751"/>
    </source>
</evidence>
<gene>
    <name evidence="7 9" type="primary">mltF</name>
    <name evidence="9" type="ORF">GLW01_00060</name>
</gene>
<dbReference type="PROSITE" id="PS51257">
    <property type="entry name" value="PROKAR_LIPOPROTEIN"/>
    <property type="match status" value="1"/>
</dbReference>
<dbReference type="PANTHER" id="PTHR35936">
    <property type="entry name" value="MEMBRANE-BOUND LYTIC MUREIN TRANSGLYCOSYLASE F"/>
    <property type="match status" value="1"/>
</dbReference>
<dbReference type="GO" id="GO:0016998">
    <property type="term" value="P:cell wall macromolecule catabolic process"/>
    <property type="evidence" value="ECO:0007669"/>
    <property type="project" value="UniProtKB-UniRule"/>
</dbReference>
<evidence type="ECO:0000256" key="1">
    <source>
        <dbReference type="ARBA" id="ARBA00010333"/>
    </source>
</evidence>
<keyword evidence="4 7" id="KW-0998">Cell outer membrane</keyword>
<evidence type="ECO:0000256" key="2">
    <source>
        <dbReference type="ARBA" id="ARBA00022729"/>
    </source>
</evidence>
<keyword evidence="3 7" id="KW-0472">Membrane</keyword>
<dbReference type="InterPro" id="IPR001638">
    <property type="entry name" value="Solute-binding_3/MltF_N"/>
</dbReference>
<comment type="caution">
    <text evidence="7">Lacks conserved residue(s) required for the propagation of feature annotation.</text>
</comment>
<dbReference type="Gene3D" id="1.10.530.10">
    <property type="match status" value="1"/>
</dbReference>
<dbReference type="SUPFAM" id="SSF53850">
    <property type="entry name" value="Periplasmic binding protein-like II"/>
    <property type="match status" value="1"/>
</dbReference>
<evidence type="ECO:0000256" key="6">
    <source>
        <dbReference type="ARBA" id="ARBA00023316"/>
    </source>
</evidence>
<dbReference type="InterPro" id="IPR008258">
    <property type="entry name" value="Transglycosylase_SLT_dom_1"/>
</dbReference>
<organism evidence="9 10">
    <name type="scientific">Vreelandella halophila</name>
    <dbReference type="NCBI Taxonomy" id="86177"/>
    <lineage>
        <taxon>Bacteria</taxon>
        <taxon>Pseudomonadati</taxon>
        <taxon>Pseudomonadota</taxon>
        <taxon>Gammaproteobacteria</taxon>
        <taxon>Oceanospirillales</taxon>
        <taxon>Halomonadaceae</taxon>
        <taxon>Vreelandella</taxon>
    </lineage>
</organism>
<dbReference type="EC" id="4.2.2.n1" evidence="7"/>
<reference evidence="9 10" key="1">
    <citation type="submission" date="2019-11" db="EMBL/GenBank/DDBJ databases">
        <title>Genome sequences of 17 halophilic strains isolated from different environments.</title>
        <authorList>
            <person name="Furrow R.E."/>
        </authorList>
    </citation>
    <scope>NUCLEOTIDE SEQUENCE [LARGE SCALE GENOMIC DNA]</scope>
    <source>
        <strain evidence="9 10">22507_15_FS</strain>
    </source>
</reference>
<dbReference type="PANTHER" id="PTHR35936:SF32">
    <property type="entry name" value="MEMBRANE-BOUND LYTIC MUREIN TRANSGLYCOSYLASE F"/>
    <property type="match status" value="1"/>
</dbReference>
<evidence type="ECO:0000256" key="5">
    <source>
        <dbReference type="ARBA" id="ARBA00023239"/>
    </source>
</evidence>
<keyword evidence="5 7" id="KW-0456">Lyase</keyword>
<evidence type="ECO:0000256" key="7">
    <source>
        <dbReference type="HAMAP-Rule" id="MF_02016"/>
    </source>
</evidence>
<dbReference type="EMBL" id="WMEX01000001">
    <property type="protein sequence ID" value="MYL25176.1"/>
    <property type="molecule type" value="Genomic_DNA"/>
</dbReference>
<comment type="function">
    <text evidence="7">Murein-degrading enzyme that degrades murein glycan strands and insoluble, high-molecular weight murein sacculi, with the concomitant formation of a 1,6-anhydromuramoyl product. Lytic transglycosylases (LTs) play an integral role in the metabolism of the peptidoglycan (PG) sacculus. Their lytic action creates space within the PG sacculus to allow for its expansion as well as for the insertion of various structures such as secretion systems and flagella.</text>
</comment>
<dbReference type="GO" id="GO:0009279">
    <property type="term" value="C:cell outer membrane"/>
    <property type="evidence" value="ECO:0007669"/>
    <property type="project" value="UniProtKB-SubCell"/>
</dbReference>
<dbReference type="InterPro" id="IPR023346">
    <property type="entry name" value="Lysozyme-like_dom_sf"/>
</dbReference>
<evidence type="ECO:0000259" key="8">
    <source>
        <dbReference type="SMART" id="SM00062"/>
    </source>
</evidence>
<evidence type="ECO:0000256" key="4">
    <source>
        <dbReference type="ARBA" id="ARBA00023237"/>
    </source>
</evidence>
<comment type="similarity">
    <text evidence="7">In the C-terminal section; belongs to the transglycosylase Slt family.</text>
</comment>
<comment type="caution">
    <text evidence="9">The sequence shown here is derived from an EMBL/GenBank/DDBJ whole genome shotgun (WGS) entry which is preliminary data.</text>
</comment>
<evidence type="ECO:0000313" key="9">
    <source>
        <dbReference type="EMBL" id="MYL25176.1"/>
    </source>
</evidence>
<dbReference type="CDD" id="cd13403">
    <property type="entry name" value="MLTF-like"/>
    <property type="match status" value="1"/>
</dbReference>
<sequence length="461" mass="53333">MYRVRRIVFLAAIVAVVGCTNDQGQARTLQAIKEEGTLVVLTRNAPTTWYLGRDGKPTGPEYDMVEAFASHLGVDVSYNIKPSIRSIIEGIENGEGDLAAAGLTITPKRQERFRFGPPYQDVTQQVVCRRDNVQPESVEELVGLELTVIADSSYVERLEALKESHPELEWQTVDNRSTEQLLYDVWQREIDCTIADSNIVDHNRRYFPELIAPFNLNRSESLGWMMAQPRKDLESAVASWLESFRKSGRLEVVKEHYYGYFEVFDYVDTRRLIRRVDERYPKYRSYFETAAEQYDLPYILLSAQGYQESHWRARARSPTGVRGIMMLTLNTAKEVGVDNRLDPKQSIFGGAKYLAKLKNERFSDKVEEPDRTWLALAAYNVGRGHLHDAQRLAREQDLNPHRWGDVKQVLPLLSKKFIYQNLKYGYARGYEPVRYVQRIREYQHILENEIEVLSVEPPDPE</sequence>
<feature type="domain" description="Solute-binding protein family 3/N-terminal" evidence="8">
    <location>
        <begin position="37"/>
        <end position="261"/>
    </location>
</feature>
<feature type="active site" evidence="7">
    <location>
        <position position="308"/>
    </location>
</feature>
<dbReference type="HAMAP" id="MF_02016">
    <property type="entry name" value="MltF"/>
    <property type="match status" value="1"/>
</dbReference>
<dbReference type="Proteomes" id="UP000460751">
    <property type="component" value="Unassembled WGS sequence"/>
</dbReference>
<dbReference type="GO" id="GO:0071555">
    <property type="term" value="P:cell wall organization"/>
    <property type="evidence" value="ECO:0007669"/>
    <property type="project" value="UniProtKB-KW"/>
</dbReference>
<keyword evidence="6 7" id="KW-0961">Cell wall biogenesis/degradation</keyword>
<keyword evidence="2 7" id="KW-0732">Signal</keyword>